<organism evidence="2 3">
    <name type="scientific">Xenopus laevis</name>
    <name type="common">African clawed frog</name>
    <dbReference type="NCBI Taxonomy" id="8355"/>
    <lineage>
        <taxon>Eukaryota</taxon>
        <taxon>Metazoa</taxon>
        <taxon>Chordata</taxon>
        <taxon>Craniata</taxon>
        <taxon>Vertebrata</taxon>
        <taxon>Euteleostomi</taxon>
        <taxon>Amphibia</taxon>
        <taxon>Batrachia</taxon>
        <taxon>Anura</taxon>
        <taxon>Pipoidea</taxon>
        <taxon>Pipidae</taxon>
        <taxon>Xenopodinae</taxon>
        <taxon>Xenopus</taxon>
        <taxon>Xenopus</taxon>
    </lineage>
</organism>
<accession>A0A974E2Q1</accession>
<dbReference type="AlphaFoldDB" id="A0A974E2Q1"/>
<keyword evidence="1" id="KW-1133">Transmembrane helix</keyword>
<dbReference type="OrthoDB" id="8947657at2759"/>
<proteinExistence type="predicted"/>
<feature type="transmembrane region" description="Helical" evidence="1">
    <location>
        <begin position="122"/>
        <end position="148"/>
    </location>
</feature>
<evidence type="ECO:0000313" key="3">
    <source>
        <dbReference type="Proteomes" id="UP000694892"/>
    </source>
</evidence>
<evidence type="ECO:0000256" key="1">
    <source>
        <dbReference type="SAM" id="Phobius"/>
    </source>
</evidence>
<reference evidence="3" key="1">
    <citation type="journal article" date="2016" name="Nature">
        <title>Genome evolution in the allotetraploid frog Xenopus laevis.</title>
        <authorList>
            <person name="Session A.M."/>
            <person name="Uno Y."/>
            <person name="Kwon T."/>
            <person name="Chapman J.A."/>
            <person name="Toyoda A."/>
            <person name="Takahashi S."/>
            <person name="Fukui A."/>
            <person name="Hikosaka A."/>
            <person name="Suzuki A."/>
            <person name="Kondo M."/>
            <person name="van Heeringen S.J."/>
            <person name="Quigley I."/>
            <person name="Heinz S."/>
            <person name="Ogino H."/>
            <person name="Ochi H."/>
            <person name="Hellsten U."/>
            <person name="Lyons J.B."/>
            <person name="Simakov O."/>
            <person name="Putnam N."/>
            <person name="Stites J."/>
            <person name="Kuroki Y."/>
            <person name="Tanaka T."/>
            <person name="Michiue T."/>
            <person name="Watanabe M."/>
            <person name="Bogdanovic O."/>
            <person name="Lister R."/>
            <person name="Georgiou G."/>
            <person name="Paranjpe S.S."/>
            <person name="van Kruijsbergen I."/>
            <person name="Shu S."/>
            <person name="Carlson J."/>
            <person name="Kinoshita T."/>
            <person name="Ohta Y."/>
            <person name="Mawaribuchi S."/>
            <person name="Jenkins J."/>
            <person name="Grimwood J."/>
            <person name="Schmutz J."/>
            <person name="Mitros T."/>
            <person name="Mozaffari S.V."/>
            <person name="Suzuki Y."/>
            <person name="Haramoto Y."/>
            <person name="Yamamoto T.S."/>
            <person name="Takagi C."/>
            <person name="Heald R."/>
            <person name="Miller K."/>
            <person name="Haudenschild C."/>
            <person name="Kitzman J."/>
            <person name="Nakayama T."/>
            <person name="Izutsu Y."/>
            <person name="Robert J."/>
            <person name="Fortriede J."/>
            <person name="Burns K."/>
            <person name="Lotay V."/>
            <person name="Karimi K."/>
            <person name="Yasuoka Y."/>
            <person name="Dichmann D.S."/>
            <person name="Flajnik M.F."/>
            <person name="Houston D.W."/>
            <person name="Shendure J."/>
            <person name="DuPasquier L."/>
            <person name="Vize P.D."/>
            <person name="Zorn A.M."/>
            <person name="Ito M."/>
            <person name="Marcotte E.M."/>
            <person name="Wallingford J.B."/>
            <person name="Ito Y."/>
            <person name="Asashima M."/>
            <person name="Ueno N."/>
            <person name="Matsuda Y."/>
            <person name="Veenstra G.J."/>
            <person name="Fujiyama A."/>
            <person name="Harland R.M."/>
            <person name="Taira M."/>
            <person name="Rokhsar D.S."/>
        </authorList>
    </citation>
    <scope>NUCLEOTIDE SEQUENCE [LARGE SCALE GENOMIC DNA]</scope>
    <source>
        <strain evidence="3">J</strain>
    </source>
</reference>
<dbReference type="InterPro" id="IPR013783">
    <property type="entry name" value="Ig-like_fold"/>
</dbReference>
<keyword evidence="1" id="KW-0472">Membrane</keyword>
<dbReference type="Gene3D" id="2.60.40.10">
    <property type="entry name" value="Immunoglobulins"/>
    <property type="match status" value="1"/>
</dbReference>
<keyword evidence="1" id="KW-0812">Transmembrane</keyword>
<sequence length="150" mass="17248">MFGKGMELNVRPNTEGSSGPSVYLLKSSQLERMCSSSVCPRSVCLATDFPTPENDTKAVVNKNEVNLKDRFMLDKSGDKIWRYSTVLWDINHVGEDLYCKIIYKSKDITSEDIKRDEKFNTLLFTVFGLRFLTIKGIIFNLISTYRIWLT</sequence>
<evidence type="ECO:0000313" key="2">
    <source>
        <dbReference type="EMBL" id="OCU01482.1"/>
    </source>
</evidence>
<evidence type="ECO:0008006" key="4">
    <source>
        <dbReference type="Google" id="ProtNLM"/>
    </source>
</evidence>
<protein>
    <recommendedName>
        <fullName evidence="4">Immunoglobulin C1-set domain-containing protein</fullName>
    </recommendedName>
</protein>
<gene>
    <name evidence="2" type="ORF">XELAEV_18007273mg</name>
</gene>
<dbReference type="Proteomes" id="UP000694892">
    <property type="component" value="Chromosome 1L"/>
</dbReference>
<name>A0A974E2Q1_XENLA</name>
<dbReference type="EMBL" id="CM004466">
    <property type="protein sequence ID" value="OCU01482.1"/>
    <property type="molecule type" value="Genomic_DNA"/>
</dbReference>